<name>A0A6J7I8G0_9ZZZZ</name>
<organism evidence="1">
    <name type="scientific">freshwater metagenome</name>
    <dbReference type="NCBI Taxonomy" id="449393"/>
    <lineage>
        <taxon>unclassified sequences</taxon>
        <taxon>metagenomes</taxon>
        <taxon>ecological metagenomes</taxon>
    </lineage>
</organism>
<protein>
    <submittedName>
        <fullName evidence="1">Unannotated protein</fullName>
    </submittedName>
</protein>
<dbReference type="AlphaFoldDB" id="A0A6J7I8G0"/>
<accession>A0A6J7I8G0</accession>
<reference evidence="1" key="1">
    <citation type="submission" date="2020-05" db="EMBL/GenBank/DDBJ databases">
        <authorList>
            <person name="Chiriac C."/>
            <person name="Salcher M."/>
            <person name="Ghai R."/>
            <person name="Kavagutti S V."/>
        </authorList>
    </citation>
    <scope>NUCLEOTIDE SEQUENCE</scope>
</reference>
<gene>
    <name evidence="1" type="ORF">UFOPK3674_00922</name>
</gene>
<sequence length="110" mass="11410">MKRIVDRFSALPRSVAIAAGVLLLAALGGTSYALVTIPKESVGPGELKLDAVTRPRIRDGAVTGPKIRNGTIELVMASSDGTFQVLDIAAATGPTRPEIPSMIVTVTRVG</sequence>
<proteinExistence type="predicted"/>
<evidence type="ECO:0000313" key="1">
    <source>
        <dbReference type="EMBL" id="CAB4927175.1"/>
    </source>
</evidence>
<dbReference type="EMBL" id="CAFBMX010000004">
    <property type="protein sequence ID" value="CAB4927175.1"/>
    <property type="molecule type" value="Genomic_DNA"/>
</dbReference>